<keyword evidence="2" id="KW-0472">Membrane</keyword>
<keyword evidence="4" id="KW-1185">Reference proteome</keyword>
<reference evidence="3 4" key="1">
    <citation type="journal article" date="2014" name="Genome Biol.">
        <title>Transcriptome and methylome profiling reveals relics of genome dominance in the mesopolyploid Brassica oleracea.</title>
        <authorList>
            <person name="Parkin I.A."/>
            <person name="Koh C."/>
            <person name="Tang H."/>
            <person name="Robinson S.J."/>
            <person name="Kagale S."/>
            <person name="Clarke W.E."/>
            <person name="Town C.D."/>
            <person name="Nixon J."/>
            <person name="Krishnakumar V."/>
            <person name="Bidwell S.L."/>
            <person name="Denoeud F."/>
            <person name="Belcram H."/>
            <person name="Links M.G."/>
            <person name="Just J."/>
            <person name="Clarke C."/>
            <person name="Bender T."/>
            <person name="Huebert T."/>
            <person name="Mason A.S."/>
            <person name="Pires J.C."/>
            <person name="Barker G."/>
            <person name="Moore J."/>
            <person name="Walley P.G."/>
            <person name="Manoli S."/>
            <person name="Batley J."/>
            <person name="Edwards D."/>
            <person name="Nelson M.N."/>
            <person name="Wang X."/>
            <person name="Paterson A.H."/>
            <person name="King G."/>
            <person name="Bancroft I."/>
            <person name="Chalhoub B."/>
            <person name="Sharpe A.G."/>
        </authorList>
    </citation>
    <scope>NUCLEOTIDE SEQUENCE</scope>
    <source>
        <strain evidence="3 4">cv. TO1000</strain>
    </source>
</reference>
<name>A0A0D3DS60_BRAOL</name>
<evidence type="ECO:0000313" key="3">
    <source>
        <dbReference type="EnsemblPlants" id="Bo8g080680.1"/>
    </source>
</evidence>
<feature type="region of interest" description="Disordered" evidence="1">
    <location>
        <begin position="49"/>
        <end position="79"/>
    </location>
</feature>
<keyword evidence="2" id="KW-1133">Transmembrane helix</keyword>
<dbReference type="Proteomes" id="UP000032141">
    <property type="component" value="Chromosome C8"/>
</dbReference>
<reference evidence="3" key="2">
    <citation type="submission" date="2015-03" db="UniProtKB">
        <authorList>
            <consortium name="EnsemblPlants"/>
        </authorList>
    </citation>
    <scope>IDENTIFICATION</scope>
</reference>
<evidence type="ECO:0000256" key="2">
    <source>
        <dbReference type="SAM" id="Phobius"/>
    </source>
</evidence>
<dbReference type="Gramene" id="Bo8g080680.1">
    <property type="protein sequence ID" value="Bo8g080680.1"/>
    <property type="gene ID" value="Bo8g080680"/>
</dbReference>
<feature type="compositionally biased region" description="Polar residues" evidence="1">
    <location>
        <begin position="61"/>
        <end position="70"/>
    </location>
</feature>
<dbReference type="HOGENOM" id="CLU_2609390_0_0_1"/>
<proteinExistence type="predicted"/>
<sequence>MIDSCSLHLHLYEMYLSTSLLFFSYIIPFSKTLLRNANLINLAAASPPKPTPLHLHRSHTRNTGNVQINREGTGGSVLR</sequence>
<dbReference type="EnsemblPlants" id="Bo8g080680.1">
    <property type="protein sequence ID" value="Bo8g080680.1"/>
    <property type="gene ID" value="Bo8g080680"/>
</dbReference>
<evidence type="ECO:0000256" key="1">
    <source>
        <dbReference type="SAM" id="MobiDB-lite"/>
    </source>
</evidence>
<protein>
    <submittedName>
        <fullName evidence="3">Uncharacterized protein</fullName>
    </submittedName>
</protein>
<organism evidence="3 4">
    <name type="scientific">Brassica oleracea var. oleracea</name>
    <dbReference type="NCBI Taxonomy" id="109376"/>
    <lineage>
        <taxon>Eukaryota</taxon>
        <taxon>Viridiplantae</taxon>
        <taxon>Streptophyta</taxon>
        <taxon>Embryophyta</taxon>
        <taxon>Tracheophyta</taxon>
        <taxon>Spermatophyta</taxon>
        <taxon>Magnoliopsida</taxon>
        <taxon>eudicotyledons</taxon>
        <taxon>Gunneridae</taxon>
        <taxon>Pentapetalae</taxon>
        <taxon>rosids</taxon>
        <taxon>malvids</taxon>
        <taxon>Brassicales</taxon>
        <taxon>Brassicaceae</taxon>
        <taxon>Brassiceae</taxon>
        <taxon>Brassica</taxon>
    </lineage>
</organism>
<accession>A0A0D3DS60</accession>
<keyword evidence="2" id="KW-0812">Transmembrane</keyword>
<dbReference type="AlphaFoldDB" id="A0A0D3DS60"/>
<evidence type="ECO:0000313" key="4">
    <source>
        <dbReference type="Proteomes" id="UP000032141"/>
    </source>
</evidence>
<feature type="transmembrane region" description="Helical" evidence="2">
    <location>
        <begin position="12"/>
        <end position="29"/>
    </location>
</feature>